<proteinExistence type="predicted"/>
<feature type="domain" description="ABC transporter" evidence="4">
    <location>
        <begin position="15"/>
        <end position="267"/>
    </location>
</feature>
<dbReference type="InterPro" id="IPR003439">
    <property type="entry name" value="ABC_transporter-like_ATP-bd"/>
</dbReference>
<evidence type="ECO:0000313" key="5">
    <source>
        <dbReference type="EMBL" id="MFC3766578.1"/>
    </source>
</evidence>
<comment type="caution">
    <text evidence="5">The sequence shown here is derived from an EMBL/GenBank/DDBJ whole genome shotgun (WGS) entry which is preliminary data.</text>
</comment>
<dbReference type="PROSITE" id="PS50893">
    <property type="entry name" value="ABC_TRANSPORTER_2"/>
    <property type="match status" value="1"/>
</dbReference>
<keyword evidence="2" id="KW-0547">Nucleotide-binding</keyword>
<evidence type="ECO:0000259" key="4">
    <source>
        <dbReference type="PROSITE" id="PS50893"/>
    </source>
</evidence>
<gene>
    <name evidence="5" type="ORF">ACFOUW_37520</name>
</gene>
<dbReference type="PANTHER" id="PTHR43067">
    <property type="entry name" value="OLIGOPEPTIDE/DIPEPTIDE ABC TRANSPORTER, ATPASE SUBUNIT"/>
    <property type="match status" value="1"/>
</dbReference>
<dbReference type="GO" id="GO:0005524">
    <property type="term" value="F:ATP binding"/>
    <property type="evidence" value="ECO:0007669"/>
    <property type="project" value="UniProtKB-KW"/>
</dbReference>
<dbReference type="InterPro" id="IPR013563">
    <property type="entry name" value="Oligopep_ABC_C"/>
</dbReference>
<evidence type="ECO:0000256" key="2">
    <source>
        <dbReference type="ARBA" id="ARBA00022741"/>
    </source>
</evidence>
<keyword evidence="1" id="KW-0813">Transport</keyword>
<dbReference type="Pfam" id="PF00005">
    <property type="entry name" value="ABC_tran"/>
    <property type="match status" value="1"/>
</dbReference>
<dbReference type="SUPFAM" id="SSF52540">
    <property type="entry name" value="P-loop containing nucleoside triphosphate hydrolases"/>
    <property type="match status" value="1"/>
</dbReference>
<evidence type="ECO:0000313" key="6">
    <source>
        <dbReference type="Proteomes" id="UP001595699"/>
    </source>
</evidence>
<sequence length="348" mass="37740">MSATTTWGTTTGSLLRASGLRAAYSTGGDTEVMAVDDVSIDLREGEVLGIAGESGSGKSTLGAVLSLTHRPPLYVKSGELEVEGEILRLGAGQEPPRLWRGKVVSLLPQGAMNSISPTLRIRDFAYDVIRAHEPGAKRSEAIDRARQRLTQLSLPPRVLDYYPHQLSGGMKQRVVTVLSTLLDPKLLIADEPTSALDVSSQRILIEMLRDMLEQRIISGVIFVTHDLPVLNTVADRIAIMYAGKVVEIGAAQEIINRAWHPYSGALLNSVLVPEPQVRRRRVAGIPGSPPNLANPPKACRFHPRCSLAMDICSEEDPPEVGDERRFSACWWSQSNPGKSVLSVSEVAG</sequence>
<organism evidence="5 6">
    <name type="scientific">Tenggerimyces flavus</name>
    <dbReference type="NCBI Taxonomy" id="1708749"/>
    <lineage>
        <taxon>Bacteria</taxon>
        <taxon>Bacillati</taxon>
        <taxon>Actinomycetota</taxon>
        <taxon>Actinomycetes</taxon>
        <taxon>Propionibacteriales</taxon>
        <taxon>Nocardioidaceae</taxon>
        <taxon>Tenggerimyces</taxon>
    </lineage>
</organism>
<dbReference type="PANTHER" id="PTHR43067:SF3">
    <property type="entry name" value="MALTOSE ABC TRANSPORTER, ATP-BINDING PROTEIN"/>
    <property type="match status" value="1"/>
</dbReference>
<dbReference type="SMART" id="SM00382">
    <property type="entry name" value="AAA"/>
    <property type="match status" value="1"/>
</dbReference>
<name>A0ABV7YNI8_9ACTN</name>
<keyword evidence="6" id="KW-1185">Reference proteome</keyword>
<protein>
    <submittedName>
        <fullName evidence="5">ABC transporter ATP-binding protein</fullName>
    </submittedName>
</protein>
<dbReference type="InterPro" id="IPR003593">
    <property type="entry name" value="AAA+_ATPase"/>
</dbReference>
<reference evidence="6" key="1">
    <citation type="journal article" date="2019" name="Int. J. Syst. Evol. Microbiol.">
        <title>The Global Catalogue of Microorganisms (GCM) 10K type strain sequencing project: providing services to taxonomists for standard genome sequencing and annotation.</title>
        <authorList>
            <consortium name="The Broad Institute Genomics Platform"/>
            <consortium name="The Broad Institute Genome Sequencing Center for Infectious Disease"/>
            <person name="Wu L."/>
            <person name="Ma J."/>
        </authorList>
    </citation>
    <scope>NUCLEOTIDE SEQUENCE [LARGE SCALE GENOMIC DNA]</scope>
    <source>
        <strain evidence="6">CGMCC 4.7241</strain>
    </source>
</reference>
<dbReference type="InterPro" id="IPR027417">
    <property type="entry name" value="P-loop_NTPase"/>
</dbReference>
<evidence type="ECO:0000256" key="3">
    <source>
        <dbReference type="ARBA" id="ARBA00022840"/>
    </source>
</evidence>
<dbReference type="EMBL" id="JBHRZH010000056">
    <property type="protein sequence ID" value="MFC3766578.1"/>
    <property type="molecule type" value="Genomic_DNA"/>
</dbReference>
<evidence type="ECO:0000256" key="1">
    <source>
        <dbReference type="ARBA" id="ARBA00022448"/>
    </source>
</evidence>
<keyword evidence="3 5" id="KW-0067">ATP-binding</keyword>
<dbReference type="Gene3D" id="3.40.50.300">
    <property type="entry name" value="P-loop containing nucleotide triphosphate hydrolases"/>
    <property type="match status" value="1"/>
</dbReference>
<dbReference type="Proteomes" id="UP001595699">
    <property type="component" value="Unassembled WGS sequence"/>
</dbReference>
<dbReference type="Pfam" id="PF08352">
    <property type="entry name" value="oligo_HPY"/>
    <property type="match status" value="1"/>
</dbReference>
<dbReference type="RefSeq" id="WP_205118084.1">
    <property type="nucleotide sequence ID" value="NZ_JAFBCM010000001.1"/>
</dbReference>
<dbReference type="NCBIfam" id="TIGR01727">
    <property type="entry name" value="oligo_HPY"/>
    <property type="match status" value="1"/>
</dbReference>
<accession>A0ABV7YNI8</accession>
<dbReference type="CDD" id="cd03257">
    <property type="entry name" value="ABC_NikE_OppD_transporters"/>
    <property type="match status" value="1"/>
</dbReference>